<proteinExistence type="predicted"/>
<reference evidence="1 2" key="1">
    <citation type="submission" date="2020-03" db="EMBL/GenBank/DDBJ databases">
        <title>Metabolic flexibility allows generalist bacteria to become dominant in a frequently disturbed ecosystem.</title>
        <authorList>
            <person name="Chen Y.-J."/>
            <person name="Leung P.M."/>
            <person name="Bay S.K."/>
            <person name="Hugenholtz P."/>
            <person name="Kessler A.J."/>
            <person name="Shelley G."/>
            <person name="Waite D.W."/>
            <person name="Cook P.L."/>
            <person name="Greening C."/>
        </authorList>
    </citation>
    <scope>NUCLEOTIDE SEQUENCE [LARGE SCALE GENOMIC DNA]</scope>
    <source>
        <strain evidence="1">SS_bin_28</strain>
    </source>
</reference>
<dbReference type="Gene3D" id="1.10.357.10">
    <property type="entry name" value="Tetracycline Repressor, domain 2"/>
    <property type="match status" value="1"/>
</dbReference>
<gene>
    <name evidence="1" type="ORF">HKN21_05270</name>
</gene>
<evidence type="ECO:0000313" key="2">
    <source>
        <dbReference type="Proteomes" id="UP000547674"/>
    </source>
</evidence>
<dbReference type="Proteomes" id="UP000547674">
    <property type="component" value="Unassembled WGS sequence"/>
</dbReference>
<sequence>MMVRKYDSTRRKKASEETRNAILQAALKLHWEGITEYEPIAREAECSIHTLRKHFPTKEALYHDCTRLFAESLTMPNLDSLSEITSPKDRLENCVSELCRIHEAMFGYAWLGAHARTDSPTLDQEMRSYEGLTDAIVEIIAPDTQRTSLIRGLLDFLTYRALRLSGRLSPEDARKELIKALRPLIVGE</sequence>
<evidence type="ECO:0000313" key="1">
    <source>
        <dbReference type="EMBL" id="NNF06151.1"/>
    </source>
</evidence>
<name>A0A7Y2E6K9_UNCEI</name>
<comment type="caution">
    <text evidence="1">The sequence shown here is derived from an EMBL/GenBank/DDBJ whole genome shotgun (WGS) entry which is preliminary data.</text>
</comment>
<dbReference type="EMBL" id="JABDJR010000199">
    <property type="protein sequence ID" value="NNF06151.1"/>
    <property type="molecule type" value="Genomic_DNA"/>
</dbReference>
<organism evidence="1 2">
    <name type="scientific">Eiseniibacteriota bacterium</name>
    <dbReference type="NCBI Taxonomy" id="2212470"/>
    <lineage>
        <taxon>Bacteria</taxon>
        <taxon>Candidatus Eiseniibacteriota</taxon>
    </lineage>
</organism>
<dbReference type="SUPFAM" id="SSF46689">
    <property type="entry name" value="Homeodomain-like"/>
    <property type="match status" value="1"/>
</dbReference>
<dbReference type="InterPro" id="IPR009057">
    <property type="entry name" value="Homeodomain-like_sf"/>
</dbReference>
<dbReference type="AlphaFoldDB" id="A0A7Y2E6K9"/>
<protein>
    <submittedName>
        <fullName evidence="1">TetR/AcrR family transcriptional regulator</fullName>
    </submittedName>
</protein>
<accession>A0A7Y2E6K9</accession>